<dbReference type="STRING" id="1408163.A0A0F4YFI2"/>
<accession>A0A0F4YFI2</accession>
<comment type="caution">
    <text evidence="1">The sequence shown here is derived from an EMBL/GenBank/DDBJ whole genome shotgun (WGS) entry which is preliminary data.</text>
</comment>
<evidence type="ECO:0000313" key="2">
    <source>
        <dbReference type="Proteomes" id="UP000053958"/>
    </source>
</evidence>
<dbReference type="GeneID" id="25313096"/>
<dbReference type="AlphaFoldDB" id="A0A0F4YFI2"/>
<reference evidence="1 2" key="1">
    <citation type="submission" date="2015-04" db="EMBL/GenBank/DDBJ databases">
        <authorList>
            <person name="Heijne W.H."/>
            <person name="Fedorova N.D."/>
            <person name="Nierman W.C."/>
            <person name="Vollebregt A.W."/>
            <person name="Zhao Z."/>
            <person name="Wu L."/>
            <person name="Kumar M."/>
            <person name="Stam H."/>
            <person name="van den Berg M.A."/>
            <person name="Pel H.J."/>
        </authorList>
    </citation>
    <scope>NUCLEOTIDE SEQUENCE [LARGE SCALE GENOMIC DNA]</scope>
    <source>
        <strain evidence="1 2">CBS 393.64</strain>
    </source>
</reference>
<dbReference type="RefSeq" id="XP_013322985.1">
    <property type="nucleotide sequence ID" value="XM_013467531.1"/>
</dbReference>
<gene>
    <name evidence="1" type="ORF">T310_10038</name>
</gene>
<keyword evidence="2" id="KW-1185">Reference proteome</keyword>
<name>A0A0F4YFI2_RASE3</name>
<sequence length="239" mass="27406">MDPHSAGRKTIRLHDEQVEEFEDEMGRRDQQITRAVVIPPRPKQGHTAEDTLNKARKELELLQEFFGRDHSGAILALQYGSGEDVRTASLSLNLQGGMAVLLLRLLCVRHLTLDYANTSSSYEQIPAKRRRHGSTEKFIEERGLPESQTKRALKVGQKFLDIERNTGIPGISAVLMTAWYMFEHLYSDEIERLVKLLLAGAYPDLFEIAQWLSDFLSIYQRFYSRLVTREIQKDTSAIQ</sequence>
<evidence type="ECO:0000313" key="1">
    <source>
        <dbReference type="EMBL" id="KKA16373.1"/>
    </source>
</evidence>
<organism evidence="1 2">
    <name type="scientific">Rasamsonia emersonii (strain ATCC 16479 / CBS 393.64 / IMI 116815)</name>
    <dbReference type="NCBI Taxonomy" id="1408163"/>
    <lineage>
        <taxon>Eukaryota</taxon>
        <taxon>Fungi</taxon>
        <taxon>Dikarya</taxon>
        <taxon>Ascomycota</taxon>
        <taxon>Pezizomycotina</taxon>
        <taxon>Eurotiomycetes</taxon>
        <taxon>Eurotiomycetidae</taxon>
        <taxon>Eurotiales</taxon>
        <taxon>Trichocomaceae</taxon>
        <taxon>Rasamsonia</taxon>
    </lineage>
</organism>
<dbReference type="Proteomes" id="UP000053958">
    <property type="component" value="Unassembled WGS sequence"/>
</dbReference>
<dbReference type="OrthoDB" id="10558956at2759"/>
<proteinExistence type="predicted"/>
<protein>
    <submittedName>
        <fullName evidence="1">Uncharacterized protein</fullName>
    </submittedName>
</protein>
<dbReference type="EMBL" id="LASV01000781">
    <property type="protein sequence ID" value="KKA16373.1"/>
    <property type="molecule type" value="Genomic_DNA"/>
</dbReference>